<keyword evidence="2" id="KW-1185">Reference proteome</keyword>
<sequence>MKKIEEIIDSSRDIKDIINDLKKKTIKVPEWDELEKVYEPKLHKIMDPAVFKDKEVKDDKGNVVRTEPVTRVAIGLQKLSVKRIAEFMFTIPVNTILEDDETLQKEQFKSIIKIQKKNRWDVLNKKRCKITSSECECAVHWYLVENKNKSYGFQSNYKLKYAIYSPKNGDKLYPLFDETRDMIAFSREINMNSTNDEGLKVNVTVFETWTADRHIRWRKEGANDWELVLNEENKIGKIPIIYTYRPEPIWDDADNGKVHEIELLLSRNGEIIAYHASPVLIIKGKLKGAPTKGEGNKVFFTEDGTGGAEYASWQQSPESVRFQFETLLRLFFTELQLPDLSFENIKGIGAQSGESRKWMLVDAHLKVGDESEIYLDSLEREYNIIKAFLGLMNPKWKGTVGDLELTPEIRPFTVEDEKGRVEVLVAANGNKPIISQQQAVKQAGLVDDPDEDWVQIQAEYTKENTFNVFEPTE</sequence>
<comment type="caution">
    <text evidence="1">The sequence shown here is derived from an EMBL/GenBank/DDBJ whole genome shotgun (WGS) entry which is preliminary data.</text>
</comment>
<accession>A0ABV5CEZ3</accession>
<dbReference type="Proteomes" id="UP001580928">
    <property type="component" value="Unassembled WGS sequence"/>
</dbReference>
<dbReference type="EMBL" id="JBBVGT010000002">
    <property type="protein sequence ID" value="MFB5946107.1"/>
    <property type="molecule type" value="Genomic_DNA"/>
</dbReference>
<organism evidence="1 2">
    <name type="scientific">Albibacterium profundi</name>
    <dbReference type="NCBI Taxonomy" id="3134906"/>
    <lineage>
        <taxon>Bacteria</taxon>
        <taxon>Pseudomonadati</taxon>
        <taxon>Bacteroidota</taxon>
        <taxon>Sphingobacteriia</taxon>
        <taxon>Sphingobacteriales</taxon>
        <taxon>Sphingobacteriaceae</taxon>
        <taxon>Albibacterium</taxon>
    </lineage>
</organism>
<dbReference type="RefSeq" id="WP_375557636.1">
    <property type="nucleotide sequence ID" value="NZ_JBBVGT010000002.1"/>
</dbReference>
<protein>
    <submittedName>
        <fullName evidence="1">Phage portal protein</fullName>
    </submittedName>
</protein>
<proteinExistence type="predicted"/>
<reference evidence="1 2" key="1">
    <citation type="submission" date="2024-04" db="EMBL/GenBank/DDBJ databases">
        <title>Albibacterium profundi sp. nov., isolated from sediment of the Challenger Deep of Mariana Trench.</title>
        <authorList>
            <person name="Wang Y."/>
        </authorList>
    </citation>
    <scope>NUCLEOTIDE SEQUENCE [LARGE SCALE GENOMIC DNA]</scope>
    <source>
        <strain evidence="1 2">RHL897</strain>
    </source>
</reference>
<dbReference type="Pfam" id="PF05133">
    <property type="entry name" value="SPP1_portal"/>
    <property type="match status" value="1"/>
</dbReference>
<name>A0ABV5CEZ3_9SPHI</name>
<evidence type="ECO:0000313" key="1">
    <source>
        <dbReference type="EMBL" id="MFB5946107.1"/>
    </source>
</evidence>
<evidence type="ECO:0000313" key="2">
    <source>
        <dbReference type="Proteomes" id="UP001580928"/>
    </source>
</evidence>
<dbReference type="InterPro" id="IPR021145">
    <property type="entry name" value="Portal_protein_SPP1_Gp6-like"/>
</dbReference>
<gene>
    <name evidence="1" type="ORF">WKR92_09710</name>
</gene>